<accession>A0A0L8HPN5</accession>
<gene>
    <name evidence="1" type="ORF">OCBIM_22010705mg</name>
</gene>
<dbReference type="AlphaFoldDB" id="A0A0L8HPN5"/>
<sequence length="65" mass="7527">MVKNTCREPIGPNSNRGQNIKSDCIYCFIMLSLITKITPKILLRILISSSIYNYTYILPNCSHYR</sequence>
<reference evidence="1" key="1">
    <citation type="submission" date="2015-07" db="EMBL/GenBank/DDBJ databases">
        <title>MeaNS - Measles Nucleotide Surveillance Program.</title>
        <authorList>
            <person name="Tran T."/>
            <person name="Druce J."/>
        </authorList>
    </citation>
    <scope>NUCLEOTIDE SEQUENCE</scope>
    <source>
        <strain evidence="1">UCB-OBI-ISO-001</strain>
        <tissue evidence="1">Gonad</tissue>
    </source>
</reference>
<proteinExistence type="predicted"/>
<name>A0A0L8HPN5_OCTBM</name>
<dbReference type="EMBL" id="KQ417704">
    <property type="protein sequence ID" value="KOF90695.1"/>
    <property type="molecule type" value="Genomic_DNA"/>
</dbReference>
<protein>
    <submittedName>
        <fullName evidence="1">Uncharacterized protein</fullName>
    </submittedName>
</protein>
<evidence type="ECO:0000313" key="1">
    <source>
        <dbReference type="EMBL" id="KOF90695.1"/>
    </source>
</evidence>
<organism evidence="1">
    <name type="scientific">Octopus bimaculoides</name>
    <name type="common">California two-spotted octopus</name>
    <dbReference type="NCBI Taxonomy" id="37653"/>
    <lineage>
        <taxon>Eukaryota</taxon>
        <taxon>Metazoa</taxon>
        <taxon>Spiralia</taxon>
        <taxon>Lophotrochozoa</taxon>
        <taxon>Mollusca</taxon>
        <taxon>Cephalopoda</taxon>
        <taxon>Coleoidea</taxon>
        <taxon>Octopodiformes</taxon>
        <taxon>Octopoda</taxon>
        <taxon>Incirrata</taxon>
        <taxon>Octopodidae</taxon>
        <taxon>Octopus</taxon>
    </lineage>
</organism>